<dbReference type="RefSeq" id="XP_038979373.1">
    <property type="nucleotide sequence ID" value="XM_039123445.1"/>
</dbReference>
<keyword evidence="2" id="KW-1185">Reference proteome</keyword>
<gene>
    <name evidence="3" type="primary">LOC120109743</name>
</gene>
<dbReference type="KEGG" id="pda:120109743"/>
<dbReference type="PANTHER" id="PTHR43147">
    <property type="entry name" value="PROTEIN TAS"/>
    <property type="match status" value="1"/>
</dbReference>
<dbReference type="SUPFAM" id="SSF51430">
    <property type="entry name" value="NAD(P)-linked oxidoreductase"/>
    <property type="match status" value="1"/>
</dbReference>
<dbReference type="InterPro" id="IPR036812">
    <property type="entry name" value="NAD(P)_OxRdtase_dom_sf"/>
</dbReference>
<feature type="domain" description="NADP-dependent oxidoreductase" evidence="1">
    <location>
        <begin position="24"/>
        <end position="121"/>
    </location>
</feature>
<dbReference type="GeneID" id="120109743"/>
<accession>A0A8B9A680</accession>
<evidence type="ECO:0000259" key="1">
    <source>
        <dbReference type="Pfam" id="PF00248"/>
    </source>
</evidence>
<feature type="non-terminal residue" evidence="3">
    <location>
        <position position="1"/>
    </location>
</feature>
<dbReference type="AlphaFoldDB" id="A0A8B9A680"/>
<sequence>VSTHVFYRKILHCNEVPDRKLKAAKAAFDASIDDGITFFDIAEVYGAAFMGAVNLQTLLESFIKERQQKESVEVAAATKLAALPWRFGRGSVLSSLKYSLSRLGLSAVDLYQLHWSACQASSCCYSLKIIRLQWIH</sequence>
<evidence type="ECO:0000313" key="2">
    <source>
        <dbReference type="Proteomes" id="UP000228380"/>
    </source>
</evidence>
<name>A0A8B9A680_PHODC</name>
<organism evidence="2 3">
    <name type="scientific">Phoenix dactylifera</name>
    <name type="common">Date palm</name>
    <dbReference type="NCBI Taxonomy" id="42345"/>
    <lineage>
        <taxon>Eukaryota</taxon>
        <taxon>Viridiplantae</taxon>
        <taxon>Streptophyta</taxon>
        <taxon>Embryophyta</taxon>
        <taxon>Tracheophyta</taxon>
        <taxon>Spermatophyta</taxon>
        <taxon>Magnoliopsida</taxon>
        <taxon>Liliopsida</taxon>
        <taxon>Arecaceae</taxon>
        <taxon>Coryphoideae</taxon>
        <taxon>Phoeniceae</taxon>
        <taxon>Phoenix</taxon>
    </lineage>
</organism>
<dbReference type="PANTHER" id="PTHR43147:SF2">
    <property type="entry name" value="NADP-DEPENDENT OXIDOREDUCTASE DOMAIN-CONTAINING PROTEIN"/>
    <property type="match status" value="1"/>
</dbReference>
<dbReference type="Proteomes" id="UP000228380">
    <property type="component" value="Unplaced"/>
</dbReference>
<dbReference type="Gene3D" id="3.20.20.100">
    <property type="entry name" value="NADP-dependent oxidoreductase domain"/>
    <property type="match status" value="1"/>
</dbReference>
<dbReference type="OrthoDB" id="37537at2759"/>
<dbReference type="InterPro" id="IPR023210">
    <property type="entry name" value="NADP_OxRdtase_dom"/>
</dbReference>
<protein>
    <submittedName>
        <fullName evidence="3">Uncharacterized oxidoreductase At1g06690, chloroplastic-like</fullName>
    </submittedName>
</protein>
<dbReference type="Pfam" id="PF00248">
    <property type="entry name" value="Aldo_ket_red"/>
    <property type="match status" value="1"/>
</dbReference>
<proteinExistence type="predicted"/>
<reference evidence="3" key="1">
    <citation type="submission" date="2025-08" db="UniProtKB">
        <authorList>
            <consortium name="RefSeq"/>
        </authorList>
    </citation>
    <scope>IDENTIFICATION</scope>
    <source>
        <tissue evidence="3">Young leaves</tissue>
    </source>
</reference>
<evidence type="ECO:0000313" key="3">
    <source>
        <dbReference type="RefSeq" id="XP_038979373.1"/>
    </source>
</evidence>